<dbReference type="RefSeq" id="WP_242855875.1">
    <property type="nucleotide sequence ID" value="NZ_CABIXQ010000005.1"/>
</dbReference>
<protein>
    <submittedName>
        <fullName evidence="5">Vancomycin B-type resistance protein VanW</fullName>
        <ecNumber evidence="5">3.4.24.13</ecNumber>
    </submittedName>
</protein>
<feature type="transmembrane region" description="Helical" evidence="3">
    <location>
        <begin position="20"/>
        <end position="41"/>
    </location>
</feature>
<proteinExistence type="predicted"/>
<keyword evidence="5" id="KW-0378">Hydrolase</keyword>
<dbReference type="EMBL" id="CYZX01000005">
    <property type="protein sequence ID" value="CUO09665.1"/>
    <property type="molecule type" value="Genomic_DNA"/>
</dbReference>
<dbReference type="Pfam" id="PF04294">
    <property type="entry name" value="VanW"/>
    <property type="match status" value="1"/>
</dbReference>
<sequence>MSNNNSNGTKDFFTKHKKVIAISGVAVLAVAATVGGVMANINNKVKSWEDKVYPGVHAYGVDLSGKTKDEAVAILNDQLATLVNDKSITVTVGDKSFNIKYADIGSTINADKTAEEALAYGKEEGMFKKNSYIKDGVDTEVNTELTYDEAKLKEFEDKINTEVEIPAVDASITISYGEKYITPEVIGKKINAEELHTKLVDCIDPDPNKVETVSLELQDYSPRITAEELNKIDGIIGSFSGSYTNDGTGRVTNMQLATGYINGTLLMPGDEFSYNKTILDTTPENGYKEANTYVGSEVVPNYGGGVCQISTFLYRAVITSNIRSTIRYNHSMMVGYSEPSLDATVFEGDIDYRFINTYNSPIYIEGYMGGSTITFNVYGNTSEKGNKTYELVNNVIEKYDYTTEYVDDPTLEEGKTRTKLNGAPGYKSEGYLITYENGVEVNRELISTDVYQPMNAIVLRGTKKVEAPKPEEKPEEKPTENTEGQTSAQ</sequence>
<keyword evidence="3" id="KW-1133">Transmembrane helix</keyword>
<dbReference type="PANTHER" id="PTHR35788:SF1">
    <property type="entry name" value="EXPORTED PROTEIN"/>
    <property type="match status" value="1"/>
</dbReference>
<dbReference type="EC" id="3.4.24.13" evidence="5"/>
<evidence type="ECO:0000256" key="2">
    <source>
        <dbReference type="SAM" id="MobiDB-lite"/>
    </source>
</evidence>
<dbReference type="SMR" id="A0A174CCU3"/>
<dbReference type="SMART" id="SM01208">
    <property type="entry name" value="G5"/>
    <property type="match status" value="1"/>
</dbReference>
<evidence type="ECO:0000256" key="1">
    <source>
        <dbReference type="ARBA" id="ARBA00022729"/>
    </source>
</evidence>
<evidence type="ECO:0000259" key="4">
    <source>
        <dbReference type="PROSITE" id="PS51109"/>
    </source>
</evidence>
<evidence type="ECO:0000313" key="5">
    <source>
        <dbReference type="EMBL" id="CUO09665.1"/>
    </source>
</evidence>
<reference evidence="5 6" key="1">
    <citation type="submission" date="2015-09" db="EMBL/GenBank/DDBJ databases">
        <authorList>
            <consortium name="Pathogen Informatics"/>
        </authorList>
    </citation>
    <scope>NUCLEOTIDE SEQUENCE [LARGE SCALE GENOMIC DNA]</scope>
    <source>
        <strain evidence="5 6">2789STDY5834856</strain>
    </source>
</reference>
<keyword evidence="3" id="KW-0812">Transmembrane</keyword>
<evidence type="ECO:0000256" key="3">
    <source>
        <dbReference type="SAM" id="Phobius"/>
    </source>
</evidence>
<feature type="domain" description="G5" evidence="4">
    <location>
        <begin position="385"/>
        <end position="464"/>
    </location>
</feature>
<dbReference type="PROSITE" id="PS51109">
    <property type="entry name" value="G5"/>
    <property type="match status" value="1"/>
</dbReference>
<keyword evidence="3" id="KW-0472">Membrane</keyword>
<accession>A0A174CCU3</accession>
<keyword evidence="1" id="KW-0732">Signal</keyword>
<organism evidence="5 6">
    <name type="scientific">Clostridium disporicum</name>
    <dbReference type="NCBI Taxonomy" id="84024"/>
    <lineage>
        <taxon>Bacteria</taxon>
        <taxon>Bacillati</taxon>
        <taxon>Bacillota</taxon>
        <taxon>Clostridia</taxon>
        <taxon>Eubacteriales</taxon>
        <taxon>Clostridiaceae</taxon>
        <taxon>Clostridium</taxon>
    </lineage>
</organism>
<dbReference type="Proteomes" id="UP000095594">
    <property type="component" value="Unassembled WGS sequence"/>
</dbReference>
<feature type="compositionally biased region" description="Basic and acidic residues" evidence="2">
    <location>
        <begin position="463"/>
        <end position="480"/>
    </location>
</feature>
<dbReference type="Pfam" id="PF07501">
    <property type="entry name" value="G5"/>
    <property type="match status" value="1"/>
</dbReference>
<gene>
    <name evidence="5" type="primary">iga</name>
    <name evidence="5" type="ORF">ERS852471_00945</name>
</gene>
<dbReference type="GO" id="GO:0016787">
    <property type="term" value="F:hydrolase activity"/>
    <property type="evidence" value="ECO:0007669"/>
    <property type="project" value="UniProtKB-KW"/>
</dbReference>
<name>A0A174CCU3_9CLOT</name>
<feature type="region of interest" description="Disordered" evidence="2">
    <location>
        <begin position="461"/>
        <end position="489"/>
    </location>
</feature>
<dbReference type="InterPro" id="IPR052913">
    <property type="entry name" value="Glycopeptide_resist_protein"/>
</dbReference>
<dbReference type="InterPro" id="IPR011098">
    <property type="entry name" value="G5_dom"/>
</dbReference>
<dbReference type="InterPro" id="IPR022029">
    <property type="entry name" value="YoaR-like_PG-bd"/>
</dbReference>
<dbReference type="InterPro" id="IPR007391">
    <property type="entry name" value="Vancomycin_resist_VanW"/>
</dbReference>
<dbReference type="AlphaFoldDB" id="A0A174CCU3"/>
<dbReference type="Pfam" id="PF12229">
    <property type="entry name" value="PG_binding_4"/>
    <property type="match status" value="1"/>
</dbReference>
<evidence type="ECO:0000313" key="6">
    <source>
        <dbReference type="Proteomes" id="UP000095594"/>
    </source>
</evidence>
<dbReference type="PANTHER" id="PTHR35788">
    <property type="entry name" value="EXPORTED PROTEIN-RELATED"/>
    <property type="match status" value="1"/>
</dbReference>
<dbReference type="Gene3D" id="2.20.230.10">
    <property type="entry name" value="Resuscitation-promoting factor rpfb"/>
    <property type="match status" value="1"/>
</dbReference>